<name>A0A362X235_9FLAO</name>
<reference evidence="1 2" key="1">
    <citation type="submission" date="2018-02" db="EMBL/GenBank/DDBJ databases">
        <title>Genomic Encyclopedia of Archaeal and Bacterial Type Strains, Phase II (KMG-II): from individual species to whole genera.</title>
        <authorList>
            <person name="Goeker M."/>
        </authorList>
    </citation>
    <scope>NUCLEOTIDE SEQUENCE [LARGE SCALE GENOMIC DNA]</scope>
    <source>
        <strain evidence="1 2">DSM 21165</strain>
    </source>
</reference>
<dbReference type="EMBL" id="PVEO01000002">
    <property type="protein sequence ID" value="PQV50272.1"/>
    <property type="molecule type" value="Genomic_DNA"/>
</dbReference>
<sequence length="174" mass="20330">MNKFAHIKPLFKYNKVAYYSVALDDNKETLFEKFVKQHEGVNKNKLYHILRWLQVIGKKYGAQNRFFRNEALTADASALPPVGKDKKPYYIENGKKKNNTLRLYCLRASEGVVFLFSGDVKTAKYAQDCPNVKTHFLLANQLTKAIDQAFRDKDIIWNEDCTLIECDEKFKLFY</sequence>
<gene>
    <name evidence="1" type="ORF">CLV33_102131</name>
</gene>
<dbReference type="Proteomes" id="UP000251545">
    <property type="component" value="Unassembled WGS sequence"/>
</dbReference>
<dbReference type="RefSeq" id="WP_105472849.1">
    <property type="nucleotide sequence ID" value="NZ_PVEO01000002.1"/>
</dbReference>
<dbReference type="AlphaFoldDB" id="A0A362X235"/>
<proteinExistence type="predicted"/>
<organism evidence="1 2">
    <name type="scientific">Jejuia pallidilutea</name>
    <dbReference type="NCBI Taxonomy" id="504487"/>
    <lineage>
        <taxon>Bacteria</taxon>
        <taxon>Pseudomonadati</taxon>
        <taxon>Bacteroidota</taxon>
        <taxon>Flavobacteriia</taxon>
        <taxon>Flavobacteriales</taxon>
        <taxon>Flavobacteriaceae</taxon>
        <taxon>Jejuia</taxon>
    </lineage>
</organism>
<comment type="caution">
    <text evidence="1">The sequence shown here is derived from an EMBL/GenBank/DDBJ whole genome shotgun (WGS) entry which is preliminary data.</text>
</comment>
<accession>A0A362X235</accession>
<protein>
    <submittedName>
        <fullName evidence="1">Uncharacterized protein</fullName>
    </submittedName>
</protein>
<evidence type="ECO:0000313" key="1">
    <source>
        <dbReference type="EMBL" id="PQV50272.1"/>
    </source>
</evidence>
<evidence type="ECO:0000313" key="2">
    <source>
        <dbReference type="Proteomes" id="UP000251545"/>
    </source>
</evidence>